<dbReference type="AlphaFoldDB" id="A0A848BA67"/>
<keyword evidence="2" id="KW-1185">Reference proteome</keyword>
<name>A0A848BA67_9FIRM</name>
<protein>
    <submittedName>
        <fullName evidence="1">Uncharacterized protein</fullName>
    </submittedName>
</protein>
<dbReference type="RefSeq" id="WP_170077381.1">
    <property type="nucleotide sequence ID" value="NZ_JABAFA010000012.1"/>
</dbReference>
<sequence length="72" mass="8486">MERGYQQGIYEADACRCELSSLPDDAARICFLKRHRRKLLTSLHEVQERLSCIDYMLYELEQKQKECGADET</sequence>
<reference evidence="1 2" key="1">
    <citation type="submission" date="2020-04" db="EMBL/GenBank/DDBJ databases">
        <authorList>
            <person name="Hitch T.C.A."/>
            <person name="Wylensek D."/>
            <person name="Clavel T."/>
        </authorList>
    </citation>
    <scope>NUCLEOTIDE SEQUENCE [LARGE SCALE GENOMIC DNA]</scope>
    <source>
        <strain evidence="1 2">PG-130-P53-12</strain>
    </source>
</reference>
<proteinExistence type="predicted"/>
<evidence type="ECO:0000313" key="1">
    <source>
        <dbReference type="EMBL" id="NMD98835.1"/>
    </source>
</evidence>
<comment type="caution">
    <text evidence="1">The sequence shown here is derived from an EMBL/GenBank/DDBJ whole genome shotgun (WGS) entry which is preliminary data.</text>
</comment>
<accession>A0A848BA67</accession>
<dbReference type="Proteomes" id="UP000543804">
    <property type="component" value="Unassembled WGS sequence"/>
</dbReference>
<gene>
    <name evidence="1" type="ORF">HF878_04965</name>
</gene>
<evidence type="ECO:0000313" key="2">
    <source>
        <dbReference type="Proteomes" id="UP000543804"/>
    </source>
</evidence>
<organism evidence="1 2">
    <name type="scientific">Selenomonas bovis</name>
    <dbReference type="NCBI Taxonomy" id="416586"/>
    <lineage>
        <taxon>Bacteria</taxon>
        <taxon>Bacillati</taxon>
        <taxon>Bacillota</taxon>
        <taxon>Negativicutes</taxon>
        <taxon>Selenomonadales</taxon>
        <taxon>Selenomonadaceae</taxon>
        <taxon>Selenomonas</taxon>
    </lineage>
</organism>
<dbReference type="EMBL" id="JABAFA010000012">
    <property type="protein sequence ID" value="NMD98835.1"/>
    <property type="molecule type" value="Genomic_DNA"/>
</dbReference>